<gene>
    <name evidence="1" type="ORF">KCX74_05555</name>
</gene>
<reference evidence="1" key="1">
    <citation type="submission" date="2021-04" db="EMBL/GenBank/DDBJ databases">
        <title>Isolation and polyphasic classification of algal microorganism.</title>
        <authorList>
            <person name="Wang S."/>
        </authorList>
    </citation>
    <scope>NUCLEOTIDE SEQUENCE</scope>
    <source>
        <strain evidence="1">720a</strain>
    </source>
</reference>
<organism evidence="1 2">
    <name type="scientific">Virgibacillus salarius</name>
    <dbReference type="NCBI Taxonomy" id="447199"/>
    <lineage>
        <taxon>Bacteria</taxon>
        <taxon>Bacillati</taxon>
        <taxon>Bacillota</taxon>
        <taxon>Bacilli</taxon>
        <taxon>Bacillales</taxon>
        <taxon>Bacillaceae</taxon>
        <taxon>Virgibacillus</taxon>
    </lineage>
</organism>
<accession>A0A941DRZ6</accession>
<evidence type="ECO:0000313" key="2">
    <source>
        <dbReference type="Proteomes" id="UP000675284"/>
    </source>
</evidence>
<evidence type="ECO:0000313" key="1">
    <source>
        <dbReference type="EMBL" id="MBR7795505.1"/>
    </source>
</evidence>
<sequence>MILNEWKEFSTDAESYTQERFEQQVGDAFEAMCFEENQDTPNYIWTKHYVVVIKPNTRIFKDISFVKVPRNPSVMQ</sequence>
<dbReference type="Proteomes" id="UP000675284">
    <property type="component" value="Unassembled WGS sequence"/>
</dbReference>
<name>A0A941DRZ6_9BACI</name>
<dbReference type="AlphaFoldDB" id="A0A941DRZ6"/>
<proteinExistence type="predicted"/>
<comment type="caution">
    <text evidence="1">The sequence shown here is derived from an EMBL/GenBank/DDBJ whole genome shotgun (WGS) entry which is preliminary data.</text>
</comment>
<dbReference type="RefSeq" id="WP_166530077.1">
    <property type="nucleotide sequence ID" value="NZ_CP115959.1"/>
</dbReference>
<dbReference type="EMBL" id="JAGSOT010000011">
    <property type="protein sequence ID" value="MBR7795505.1"/>
    <property type="molecule type" value="Genomic_DNA"/>
</dbReference>
<protein>
    <submittedName>
        <fullName evidence="1">Uncharacterized protein</fullName>
    </submittedName>
</protein>
<keyword evidence="2" id="KW-1185">Reference proteome</keyword>